<sequence length="146" mass="16953">MKNIRSCTFCCKKLRALNDIIYEDAKVMAMMDRNPRAKKHVLVIPLEHIPFVDDLLPMHFSLLKHMLMIGKHILITDGFVDKESCRFGFHRSPFASVSHLHLHCLGLPFRPWWNQLRFIESVLPSYVNAESVVATLRNKQDPLNNS</sequence>
<dbReference type="InterPro" id="IPR001310">
    <property type="entry name" value="Histidine_triad_HIT"/>
</dbReference>
<dbReference type="PANTHER" id="PTHR12486">
    <property type="entry name" value="APRATAXIN-RELATED"/>
    <property type="match status" value="1"/>
</dbReference>
<evidence type="ECO:0000256" key="1">
    <source>
        <dbReference type="ARBA" id="ARBA00022741"/>
    </source>
</evidence>
<accession>A0A976FJC5</accession>
<dbReference type="GO" id="GO:0016787">
    <property type="term" value="F:hydrolase activity"/>
    <property type="evidence" value="ECO:0007669"/>
    <property type="project" value="UniProtKB-KW"/>
</dbReference>
<dbReference type="EMBL" id="SHOA02000013">
    <property type="protein sequence ID" value="TDH67930.1"/>
    <property type="molecule type" value="Genomic_DNA"/>
</dbReference>
<dbReference type="GeneID" id="94351916"/>
<name>A0A976FJC5_BRELC</name>
<protein>
    <recommendedName>
        <fullName evidence="5">HIT domain-containing protein</fullName>
    </recommendedName>
</protein>
<keyword evidence="7" id="KW-1185">Reference proteome</keyword>
<feature type="domain" description="HIT" evidence="5">
    <location>
        <begin position="8"/>
        <end position="118"/>
    </location>
</feature>
<evidence type="ECO:0000256" key="4">
    <source>
        <dbReference type="PROSITE-ProRule" id="PRU00464"/>
    </source>
</evidence>
<feature type="short sequence motif" description="Histidine triad motif" evidence="4">
    <location>
        <begin position="99"/>
        <end position="103"/>
    </location>
</feature>
<evidence type="ECO:0000259" key="5">
    <source>
        <dbReference type="PROSITE" id="PS51084"/>
    </source>
</evidence>
<dbReference type="Gene3D" id="3.30.428.10">
    <property type="entry name" value="HIT-like"/>
    <property type="match status" value="1"/>
</dbReference>
<evidence type="ECO:0000256" key="3">
    <source>
        <dbReference type="PIRSR" id="PIRSR601310-1"/>
    </source>
</evidence>
<comment type="caution">
    <text evidence="6">The sequence shown here is derived from an EMBL/GenBank/DDBJ whole genome shotgun (WGS) entry which is preliminary data.</text>
</comment>
<proteinExistence type="predicted"/>
<keyword evidence="2" id="KW-0378">Hydrolase</keyword>
<gene>
    <name evidence="6" type="ORF">CCR75_008191</name>
</gene>
<reference evidence="6 7" key="1">
    <citation type="journal article" date="2021" name="Genome Biol.">
        <title>AFLAP: assembly-free linkage analysis pipeline using k-mers from genome sequencing data.</title>
        <authorList>
            <person name="Fletcher K."/>
            <person name="Zhang L."/>
            <person name="Gil J."/>
            <person name="Han R."/>
            <person name="Cavanaugh K."/>
            <person name="Michelmore R."/>
        </authorList>
    </citation>
    <scope>NUCLEOTIDE SEQUENCE [LARGE SCALE GENOMIC DNA]</scope>
    <source>
        <strain evidence="6 7">SF5</strain>
    </source>
</reference>
<dbReference type="Proteomes" id="UP000294530">
    <property type="component" value="Unassembled WGS sequence"/>
</dbReference>
<dbReference type="Pfam" id="PF11969">
    <property type="entry name" value="DcpS_C"/>
    <property type="match status" value="1"/>
</dbReference>
<evidence type="ECO:0000313" key="7">
    <source>
        <dbReference type="Proteomes" id="UP000294530"/>
    </source>
</evidence>
<feature type="active site" description="Tele-AMP-histidine intermediate" evidence="3">
    <location>
        <position position="103"/>
    </location>
</feature>
<organism evidence="6 7">
    <name type="scientific">Bremia lactucae</name>
    <name type="common">Lettuce downy mildew</name>
    <dbReference type="NCBI Taxonomy" id="4779"/>
    <lineage>
        <taxon>Eukaryota</taxon>
        <taxon>Sar</taxon>
        <taxon>Stramenopiles</taxon>
        <taxon>Oomycota</taxon>
        <taxon>Peronosporomycetes</taxon>
        <taxon>Peronosporales</taxon>
        <taxon>Peronosporaceae</taxon>
        <taxon>Bremia</taxon>
    </lineage>
</organism>
<dbReference type="PRINTS" id="PR00332">
    <property type="entry name" value="HISTRIAD"/>
</dbReference>
<dbReference type="GO" id="GO:0000166">
    <property type="term" value="F:nucleotide binding"/>
    <property type="evidence" value="ECO:0007669"/>
    <property type="project" value="UniProtKB-KW"/>
</dbReference>
<dbReference type="RefSeq" id="XP_067817429.1">
    <property type="nucleotide sequence ID" value="XM_067966245.1"/>
</dbReference>
<dbReference type="InterPro" id="IPR036265">
    <property type="entry name" value="HIT-like_sf"/>
</dbReference>
<dbReference type="PANTHER" id="PTHR12486:SF5">
    <property type="entry name" value="ADENOSINE 5'-MONOPHOSPHORAMIDASE HINT3"/>
    <property type="match status" value="1"/>
</dbReference>
<dbReference type="SUPFAM" id="SSF54197">
    <property type="entry name" value="HIT-like"/>
    <property type="match status" value="1"/>
</dbReference>
<dbReference type="AlphaFoldDB" id="A0A976FJC5"/>
<evidence type="ECO:0000313" key="6">
    <source>
        <dbReference type="EMBL" id="TDH67930.1"/>
    </source>
</evidence>
<dbReference type="PROSITE" id="PS51084">
    <property type="entry name" value="HIT_2"/>
    <property type="match status" value="1"/>
</dbReference>
<evidence type="ECO:0000256" key="2">
    <source>
        <dbReference type="ARBA" id="ARBA00022801"/>
    </source>
</evidence>
<keyword evidence="1" id="KW-0547">Nucleotide-binding</keyword>
<dbReference type="KEGG" id="blac:94351916"/>
<dbReference type="InterPro" id="IPR011146">
    <property type="entry name" value="HIT-like"/>
</dbReference>